<organism evidence="2 3">
    <name type="scientific">Azoarcus taiwanensis</name>
    <dbReference type="NCBI Taxonomy" id="666964"/>
    <lineage>
        <taxon>Bacteria</taxon>
        <taxon>Pseudomonadati</taxon>
        <taxon>Pseudomonadota</taxon>
        <taxon>Betaproteobacteria</taxon>
        <taxon>Rhodocyclales</taxon>
        <taxon>Zoogloeaceae</taxon>
        <taxon>Azoarcus</taxon>
    </lineage>
</organism>
<keyword evidence="1" id="KW-0812">Transmembrane</keyword>
<feature type="transmembrane region" description="Helical" evidence="1">
    <location>
        <begin position="54"/>
        <end position="79"/>
    </location>
</feature>
<protein>
    <recommendedName>
        <fullName evidence="4">DUF3784 domain-containing protein</fullName>
    </recommendedName>
</protein>
<dbReference type="AlphaFoldDB" id="A0A972JAM6"/>
<keyword evidence="1" id="KW-1133">Transmembrane helix</keyword>
<comment type="caution">
    <text evidence="2">The sequence shown here is derived from an EMBL/GenBank/DDBJ whole genome shotgun (WGS) entry which is preliminary data.</text>
</comment>
<dbReference type="EMBL" id="WTVM01000097">
    <property type="protein sequence ID" value="NMG04150.1"/>
    <property type="molecule type" value="Genomic_DNA"/>
</dbReference>
<keyword evidence="1" id="KW-0472">Membrane</keyword>
<evidence type="ECO:0000256" key="1">
    <source>
        <dbReference type="SAM" id="Phobius"/>
    </source>
</evidence>
<evidence type="ECO:0008006" key="4">
    <source>
        <dbReference type="Google" id="ProtNLM"/>
    </source>
</evidence>
<proteinExistence type="predicted"/>
<feature type="transmembrane region" description="Helical" evidence="1">
    <location>
        <begin position="85"/>
        <end position="104"/>
    </location>
</feature>
<gene>
    <name evidence="2" type="ORF">GPA21_14420</name>
</gene>
<evidence type="ECO:0000313" key="2">
    <source>
        <dbReference type="EMBL" id="NMG04150.1"/>
    </source>
</evidence>
<keyword evidence="3" id="KW-1185">Reference proteome</keyword>
<feature type="transmembrane region" description="Helical" evidence="1">
    <location>
        <begin position="6"/>
        <end position="25"/>
    </location>
</feature>
<dbReference type="RefSeq" id="WP_168988834.1">
    <property type="nucleotide sequence ID" value="NZ_CAWPHM010000327.1"/>
</dbReference>
<sequence>MAFDIGIALTWILFIALFPIAFIWLRRAFKIIVKRDFSEVALKRGEPPPDPARYAVMAGLINLVGGGLILLAIGLVVFGQAEYDVWSALAGVTIWCKVIFDFALGRHAHNFGKRQDKPAK</sequence>
<evidence type="ECO:0000313" key="3">
    <source>
        <dbReference type="Proteomes" id="UP000599523"/>
    </source>
</evidence>
<reference evidence="2" key="1">
    <citation type="submission" date="2019-12" db="EMBL/GenBank/DDBJ databases">
        <title>Comparative genomics gives insights into the taxonomy of the Azoarcus-Aromatoleum group and reveals separate origins of nif in the plant-associated Azoarcus and non-plant-associated Aromatoleum sub-groups.</title>
        <authorList>
            <person name="Lafos M."/>
            <person name="Maluk M."/>
            <person name="Batista M."/>
            <person name="Junghare M."/>
            <person name="Carmona M."/>
            <person name="Faoro H."/>
            <person name="Cruz L.M."/>
            <person name="Battistoni F."/>
            <person name="De Souza E."/>
            <person name="Pedrosa F."/>
            <person name="Chen W.-M."/>
            <person name="Poole P.S."/>
            <person name="Dixon R.A."/>
            <person name="James E.K."/>
        </authorList>
    </citation>
    <scope>NUCLEOTIDE SEQUENCE</scope>
    <source>
        <strain evidence="2">NSC3</strain>
    </source>
</reference>
<dbReference type="Proteomes" id="UP000599523">
    <property type="component" value="Unassembled WGS sequence"/>
</dbReference>
<accession>A0A972JAM6</accession>
<name>A0A972JAM6_9RHOO</name>